<proteinExistence type="predicted"/>
<name>A0A271VNQ7_VIBMT</name>
<comment type="caution">
    <text evidence="2">The sequence shown here is derived from an EMBL/GenBank/DDBJ whole genome shotgun (WGS) entry which is preliminary data.</text>
</comment>
<dbReference type="EMBL" id="NMSH01000028">
    <property type="protein sequence ID" value="PAR19802.1"/>
    <property type="molecule type" value="Genomic_DNA"/>
</dbReference>
<keyword evidence="2" id="KW-0456">Lyase</keyword>
<feature type="transmembrane region" description="Helical" evidence="1">
    <location>
        <begin position="6"/>
        <end position="22"/>
    </location>
</feature>
<organism evidence="2 3">
    <name type="scientific">Vibrio metoecus</name>
    <dbReference type="NCBI Taxonomy" id="1481663"/>
    <lineage>
        <taxon>Bacteria</taxon>
        <taxon>Pseudomonadati</taxon>
        <taxon>Pseudomonadota</taxon>
        <taxon>Gammaproteobacteria</taxon>
        <taxon>Vibrionales</taxon>
        <taxon>Vibrionaceae</taxon>
        <taxon>Vibrio</taxon>
    </lineage>
</organism>
<feature type="non-terminal residue" evidence="2">
    <location>
        <position position="50"/>
    </location>
</feature>
<dbReference type="AlphaFoldDB" id="A0A271VNQ7"/>
<keyword evidence="1" id="KW-0472">Membrane</keyword>
<dbReference type="GO" id="GO:0016829">
    <property type="term" value="F:lyase activity"/>
    <property type="evidence" value="ECO:0007669"/>
    <property type="project" value="UniProtKB-KW"/>
</dbReference>
<protein>
    <submittedName>
        <fullName evidence="2">Cytochrome C heme lyase</fullName>
    </submittedName>
</protein>
<gene>
    <name evidence="2" type="ORF">CGU03_14910</name>
</gene>
<keyword evidence="1" id="KW-1133">Transmembrane helix</keyword>
<evidence type="ECO:0000256" key="1">
    <source>
        <dbReference type="SAM" id="Phobius"/>
    </source>
</evidence>
<reference evidence="3" key="1">
    <citation type="submission" date="2017-07" db="EMBL/GenBank/DDBJ databases">
        <authorList>
            <person name="Boucher Y."/>
            <person name="Orata F.D."/>
        </authorList>
    </citation>
    <scope>NUCLEOTIDE SEQUENCE [LARGE SCALE GENOMIC DNA]</scope>
    <source>
        <strain evidence="3">OYP9E10</strain>
    </source>
</reference>
<dbReference type="Proteomes" id="UP000216173">
    <property type="component" value="Unassembled WGS sequence"/>
</dbReference>
<evidence type="ECO:0000313" key="2">
    <source>
        <dbReference type="EMBL" id="PAR19802.1"/>
    </source>
</evidence>
<keyword evidence="1" id="KW-0812">Transmembrane</keyword>
<feature type="transmembrane region" description="Helical" evidence="1">
    <location>
        <begin position="29"/>
        <end position="47"/>
    </location>
</feature>
<accession>A0A271VNQ7</accession>
<evidence type="ECO:0000313" key="3">
    <source>
        <dbReference type="Proteomes" id="UP000216173"/>
    </source>
</evidence>
<sequence length="50" mass="5347">MDGMTLILGAAVVVAMAVYLVIRTPRRVAVGFVGVVTIVSVGLFLWMQQP</sequence>